<evidence type="ECO:0000256" key="1">
    <source>
        <dbReference type="ARBA" id="ARBA00001968"/>
    </source>
</evidence>
<dbReference type="Pfam" id="PF05485">
    <property type="entry name" value="THAP"/>
    <property type="match status" value="1"/>
</dbReference>
<sequence>MVNYCRVIGCHNRSDREKDRSFYRIPEVITNQCEKTHELSEERRRKWLASLNQDLTGKTVKNIRICSDHFIGKKKADLFASDNPDWTPSLNMGTSRQVNTPDNMSSRYFRKKGRAEKSDAAKTLLMFAENMSTDEPVEDLTPLPSEEPLPETEVEMLQKQLALAKEENEKLKCKNHELKEKLKNTNPYSESALEGNDEKVRSLTGLPCFALLMALFRLVEECLPPKMTLGKFECLVLTLARLRLNLTISFLAFQLAVSKSTISRIFVDVIDVLYVRTQGIVRWPEREELQKTMPLQFQKHFGKKCCVIIDCFEVFIECPSNLMARSETWSNYKHHNTVKFLIGIAPQGVVSFISKSWGGRTSDKFITEHCGFLNKLLPGDLILADRGFDIGDSVGTLSASVNIPAFTKGKGQLSPLDLEETRKIANVRIHVERVIGLVRQKFTFLNGTQPIDVVMTKDERGLTTIDKVAYVCCALVNMCESVVDFN</sequence>
<dbReference type="EMBL" id="JAIWYP010000004">
    <property type="protein sequence ID" value="KAH3831338.1"/>
    <property type="molecule type" value="Genomic_DNA"/>
</dbReference>
<dbReference type="Pfam" id="PF13359">
    <property type="entry name" value="DDE_Tnp_4"/>
    <property type="match status" value="1"/>
</dbReference>
<evidence type="ECO:0000256" key="3">
    <source>
        <dbReference type="ARBA" id="ARBA00022771"/>
    </source>
</evidence>
<evidence type="ECO:0000256" key="6">
    <source>
        <dbReference type="PROSITE-ProRule" id="PRU00309"/>
    </source>
</evidence>
<dbReference type="OrthoDB" id="7331812at2759"/>
<dbReference type="PROSITE" id="PS50950">
    <property type="entry name" value="ZF_THAP"/>
    <property type="match status" value="1"/>
</dbReference>
<accession>A0A9D4HA32</accession>
<dbReference type="GO" id="GO:0008270">
    <property type="term" value="F:zinc ion binding"/>
    <property type="evidence" value="ECO:0007669"/>
    <property type="project" value="UniProtKB-KW"/>
</dbReference>
<dbReference type="Proteomes" id="UP000828390">
    <property type="component" value="Unassembled WGS sequence"/>
</dbReference>
<dbReference type="AlphaFoldDB" id="A0A9D4HA32"/>
<gene>
    <name evidence="9" type="ORF">DPMN_104601</name>
</gene>
<dbReference type="SMART" id="SM00980">
    <property type="entry name" value="THAP"/>
    <property type="match status" value="1"/>
</dbReference>
<evidence type="ECO:0000256" key="2">
    <source>
        <dbReference type="ARBA" id="ARBA00022723"/>
    </source>
</evidence>
<comment type="cofactor">
    <cofactor evidence="1">
        <name>a divalent metal cation</name>
        <dbReference type="ChEBI" id="CHEBI:60240"/>
    </cofactor>
</comment>
<dbReference type="PANTHER" id="PTHR23080:SF63">
    <property type="entry name" value="TICK TRANSPOSON"/>
    <property type="match status" value="1"/>
</dbReference>
<keyword evidence="4" id="KW-0862">Zinc</keyword>
<keyword evidence="3 6" id="KW-0863">Zinc-finger</keyword>
<dbReference type="InterPro" id="IPR006612">
    <property type="entry name" value="THAP_Znf"/>
</dbReference>
<feature type="domain" description="THAP-type" evidence="8">
    <location>
        <begin position="1"/>
        <end position="87"/>
    </location>
</feature>
<dbReference type="SUPFAM" id="SSF57716">
    <property type="entry name" value="Glucocorticoid receptor-like (DNA-binding domain)"/>
    <property type="match status" value="1"/>
</dbReference>
<protein>
    <recommendedName>
        <fullName evidence="8">THAP-type domain-containing protein</fullName>
    </recommendedName>
</protein>
<name>A0A9D4HA32_DREPO</name>
<evidence type="ECO:0000256" key="7">
    <source>
        <dbReference type="SAM" id="Coils"/>
    </source>
</evidence>
<evidence type="ECO:0000313" key="10">
    <source>
        <dbReference type="Proteomes" id="UP000828390"/>
    </source>
</evidence>
<reference evidence="9" key="2">
    <citation type="submission" date="2020-11" db="EMBL/GenBank/DDBJ databases">
        <authorList>
            <person name="McCartney M.A."/>
            <person name="Auch B."/>
            <person name="Kono T."/>
            <person name="Mallez S."/>
            <person name="Becker A."/>
            <person name="Gohl D.M."/>
            <person name="Silverstein K.A.T."/>
            <person name="Koren S."/>
            <person name="Bechman K.B."/>
            <person name="Herman A."/>
            <person name="Abrahante J.E."/>
            <person name="Garbe J."/>
        </authorList>
    </citation>
    <scope>NUCLEOTIDE SEQUENCE</scope>
    <source>
        <strain evidence="9">Duluth1</strain>
        <tissue evidence="9">Whole animal</tissue>
    </source>
</reference>
<evidence type="ECO:0000259" key="8">
    <source>
        <dbReference type="PROSITE" id="PS50950"/>
    </source>
</evidence>
<evidence type="ECO:0000256" key="4">
    <source>
        <dbReference type="ARBA" id="ARBA00022833"/>
    </source>
</evidence>
<keyword evidence="2" id="KW-0479">Metal-binding</keyword>
<dbReference type="InterPro" id="IPR027806">
    <property type="entry name" value="HARBI1_dom"/>
</dbReference>
<evidence type="ECO:0000256" key="5">
    <source>
        <dbReference type="ARBA" id="ARBA00023125"/>
    </source>
</evidence>
<keyword evidence="5 6" id="KW-0238">DNA-binding</keyword>
<dbReference type="GO" id="GO:0003677">
    <property type="term" value="F:DNA binding"/>
    <property type="evidence" value="ECO:0007669"/>
    <property type="project" value="UniProtKB-UniRule"/>
</dbReference>
<reference evidence="9" key="1">
    <citation type="journal article" date="2019" name="bioRxiv">
        <title>The Genome of the Zebra Mussel, Dreissena polymorpha: A Resource for Invasive Species Research.</title>
        <authorList>
            <person name="McCartney M.A."/>
            <person name="Auch B."/>
            <person name="Kono T."/>
            <person name="Mallez S."/>
            <person name="Zhang Y."/>
            <person name="Obille A."/>
            <person name="Becker A."/>
            <person name="Abrahante J.E."/>
            <person name="Garbe J."/>
            <person name="Badalamenti J.P."/>
            <person name="Herman A."/>
            <person name="Mangelson H."/>
            <person name="Liachko I."/>
            <person name="Sullivan S."/>
            <person name="Sone E.D."/>
            <person name="Koren S."/>
            <person name="Silverstein K.A.T."/>
            <person name="Beckman K.B."/>
            <person name="Gohl D.M."/>
        </authorList>
    </citation>
    <scope>NUCLEOTIDE SEQUENCE</scope>
    <source>
        <strain evidence="9">Duluth1</strain>
        <tissue evidence="9">Whole animal</tissue>
    </source>
</reference>
<proteinExistence type="predicted"/>
<dbReference type="InterPro" id="IPR027805">
    <property type="entry name" value="Transposase_HTH_dom"/>
</dbReference>
<comment type="caution">
    <text evidence="9">The sequence shown here is derived from an EMBL/GenBank/DDBJ whole genome shotgun (WGS) entry which is preliminary data.</text>
</comment>
<feature type="coiled-coil region" evidence="7">
    <location>
        <begin position="154"/>
        <end position="184"/>
    </location>
</feature>
<evidence type="ECO:0000313" key="9">
    <source>
        <dbReference type="EMBL" id="KAH3831338.1"/>
    </source>
</evidence>
<dbReference type="Pfam" id="PF13613">
    <property type="entry name" value="HTH_Tnp_4"/>
    <property type="match status" value="1"/>
</dbReference>
<dbReference type="PANTHER" id="PTHR23080">
    <property type="entry name" value="THAP DOMAIN PROTEIN"/>
    <property type="match status" value="1"/>
</dbReference>
<keyword evidence="7" id="KW-0175">Coiled coil</keyword>
<organism evidence="9 10">
    <name type="scientific">Dreissena polymorpha</name>
    <name type="common">Zebra mussel</name>
    <name type="synonym">Mytilus polymorpha</name>
    <dbReference type="NCBI Taxonomy" id="45954"/>
    <lineage>
        <taxon>Eukaryota</taxon>
        <taxon>Metazoa</taxon>
        <taxon>Spiralia</taxon>
        <taxon>Lophotrochozoa</taxon>
        <taxon>Mollusca</taxon>
        <taxon>Bivalvia</taxon>
        <taxon>Autobranchia</taxon>
        <taxon>Heteroconchia</taxon>
        <taxon>Euheterodonta</taxon>
        <taxon>Imparidentia</taxon>
        <taxon>Neoheterodontei</taxon>
        <taxon>Myida</taxon>
        <taxon>Dreissenoidea</taxon>
        <taxon>Dreissenidae</taxon>
        <taxon>Dreissena</taxon>
    </lineage>
</organism>
<keyword evidence="10" id="KW-1185">Reference proteome</keyword>